<protein>
    <submittedName>
        <fullName evidence="4">Predicted aconitase subunit 1</fullName>
    </submittedName>
</protein>
<gene>
    <name evidence="4" type="ORF">SAMN05660330_02379</name>
</gene>
<dbReference type="PANTHER" id="PTHR36577:SF3">
    <property type="entry name" value="DUF521 DOMAIN PROTEIN (AFU_ORTHOLOGUE AFUA_6G00490)"/>
    <property type="match status" value="1"/>
</dbReference>
<accession>A0A1H0RML1</accession>
<dbReference type="Pfam" id="PF04412">
    <property type="entry name" value="AcnX"/>
    <property type="match status" value="1"/>
</dbReference>
<evidence type="ECO:0000256" key="1">
    <source>
        <dbReference type="ARBA" id="ARBA00023004"/>
    </source>
</evidence>
<dbReference type="GO" id="GO:0016829">
    <property type="term" value="F:lyase activity"/>
    <property type="evidence" value="ECO:0007669"/>
    <property type="project" value="UniProtKB-KW"/>
</dbReference>
<evidence type="ECO:0000313" key="4">
    <source>
        <dbReference type="EMBL" id="SDP30744.1"/>
    </source>
</evidence>
<dbReference type="PANTHER" id="PTHR36577">
    <property type="entry name" value="DUF521 DOMAIN PROTEIN (AFU_ORTHOLOGUE AFUA_6G00490)"/>
    <property type="match status" value="1"/>
</dbReference>
<dbReference type="OrthoDB" id="1550274at2"/>
<sequence>MKLTSDEQDTLQGNHGEAARLAMAVIVDIGELFGAEELIPVSQAHIDTTIYMVDAGVEFVEKLCELGARFSIPTQLNPSAVDLQRPEKLRADGEILEKSRRLERAYLKMGAIPTWTCAPYQQGLVPMFGEQIAWGESNAIAFANSILGARTNRYADLMDICVAIIGKAPGFGLHLTRNRKAQLLVKLADIGSDRFRDKTLFPLLGFVFGELAGDRIGALEGMPKDVEVDDLKAFSAAAASSGAVGLFHIIGVTPEAQTREMAFQGEAPEKTLEITSQMIQNAEDRLRTTNGREADLISLGCPHYSAVQFSRLRDCFAGRKVHDSVSFWVNTSRSVYSWIENSGVLQELEQAGVTVFVDGCPLQYPKKNWNFTVAMSDSAKFANYCFSQTGLEVAFGSMADCVETAVYGKIIRRGLSWQQS</sequence>
<evidence type="ECO:0000256" key="2">
    <source>
        <dbReference type="ARBA" id="ARBA00023239"/>
    </source>
</evidence>
<keyword evidence="2" id="KW-0456">Lyase</keyword>
<name>A0A1H0RML1_9BACT</name>
<dbReference type="Proteomes" id="UP000199073">
    <property type="component" value="Unassembled WGS sequence"/>
</dbReference>
<dbReference type="RefSeq" id="WP_092223070.1">
    <property type="nucleotide sequence ID" value="NZ_FNJI01000015.1"/>
</dbReference>
<proteinExistence type="predicted"/>
<evidence type="ECO:0000313" key="5">
    <source>
        <dbReference type="Proteomes" id="UP000199073"/>
    </source>
</evidence>
<dbReference type="InterPro" id="IPR007506">
    <property type="entry name" value="PMDh-L-like_dom"/>
</dbReference>
<evidence type="ECO:0000259" key="3">
    <source>
        <dbReference type="Pfam" id="PF04412"/>
    </source>
</evidence>
<reference evidence="4 5" key="1">
    <citation type="submission" date="2016-10" db="EMBL/GenBank/DDBJ databases">
        <authorList>
            <person name="de Groot N.N."/>
        </authorList>
    </citation>
    <scope>NUCLEOTIDE SEQUENCE [LARGE SCALE GENOMIC DNA]</scope>
    <source>
        <strain evidence="4 5">DSM 12130</strain>
    </source>
</reference>
<dbReference type="STRING" id="91360.SAMN05660330_02379"/>
<organism evidence="4 5">
    <name type="scientific">Desulforhopalus singaporensis</name>
    <dbReference type="NCBI Taxonomy" id="91360"/>
    <lineage>
        <taxon>Bacteria</taxon>
        <taxon>Pseudomonadati</taxon>
        <taxon>Thermodesulfobacteriota</taxon>
        <taxon>Desulfobulbia</taxon>
        <taxon>Desulfobulbales</taxon>
        <taxon>Desulfocapsaceae</taxon>
        <taxon>Desulforhopalus</taxon>
    </lineage>
</organism>
<keyword evidence="5" id="KW-1185">Reference proteome</keyword>
<dbReference type="AlphaFoldDB" id="A0A1H0RML1"/>
<feature type="domain" description="Phosphomevalonate dehydratase large subunit-like" evidence="3">
    <location>
        <begin position="1"/>
        <end position="403"/>
    </location>
</feature>
<dbReference type="EMBL" id="FNJI01000015">
    <property type="protein sequence ID" value="SDP30744.1"/>
    <property type="molecule type" value="Genomic_DNA"/>
</dbReference>
<keyword evidence="1" id="KW-0408">Iron</keyword>